<evidence type="ECO:0000256" key="1">
    <source>
        <dbReference type="SAM" id="MobiDB-lite"/>
    </source>
</evidence>
<feature type="region of interest" description="Disordered" evidence="1">
    <location>
        <begin position="79"/>
        <end position="105"/>
    </location>
</feature>
<organism evidence="2 3">
    <name type="scientific">Phytophthora fragariaefolia</name>
    <dbReference type="NCBI Taxonomy" id="1490495"/>
    <lineage>
        <taxon>Eukaryota</taxon>
        <taxon>Sar</taxon>
        <taxon>Stramenopiles</taxon>
        <taxon>Oomycota</taxon>
        <taxon>Peronosporomycetes</taxon>
        <taxon>Peronosporales</taxon>
        <taxon>Peronosporaceae</taxon>
        <taxon>Phytophthora</taxon>
    </lineage>
</organism>
<evidence type="ECO:0000313" key="2">
    <source>
        <dbReference type="EMBL" id="GMF38295.1"/>
    </source>
</evidence>
<sequence length="205" mass="22144">MPLSSSSEEIDMRSEPSNDIRERLLSCRKDTPGSDCEYNIGDVEAAEESDEFDRERSGALGWCWCSSLGWWCGDGEGDGDWEDDDKVETSENERSESGGGRDAMPNGFKCVPGELRIAFRDGSRGLISTLAVRNGLWVLPMGAAGADSAMLANGDTGGARGGVECRLDDELEPPYVKACDVEGTRRRPTSGRGSGEMKHISSFCT</sequence>
<gene>
    <name evidence="2" type="ORF">Pfra01_001099100</name>
</gene>
<feature type="compositionally biased region" description="Basic and acidic residues" evidence="1">
    <location>
        <begin position="87"/>
        <end position="96"/>
    </location>
</feature>
<accession>A0A9W7CQ21</accession>
<name>A0A9W7CQ21_9STRA</name>
<feature type="region of interest" description="Disordered" evidence="1">
    <location>
        <begin position="183"/>
        <end position="205"/>
    </location>
</feature>
<comment type="caution">
    <text evidence="2">The sequence shown here is derived from an EMBL/GenBank/DDBJ whole genome shotgun (WGS) entry which is preliminary data.</text>
</comment>
<reference evidence="2" key="1">
    <citation type="submission" date="2023-04" db="EMBL/GenBank/DDBJ databases">
        <title>Phytophthora fragariaefolia NBRC 109709.</title>
        <authorList>
            <person name="Ichikawa N."/>
            <person name="Sato H."/>
            <person name="Tonouchi N."/>
        </authorList>
    </citation>
    <scope>NUCLEOTIDE SEQUENCE</scope>
    <source>
        <strain evidence="2">NBRC 109709</strain>
    </source>
</reference>
<dbReference type="Proteomes" id="UP001165121">
    <property type="component" value="Unassembled WGS sequence"/>
</dbReference>
<evidence type="ECO:0000313" key="3">
    <source>
        <dbReference type="Proteomes" id="UP001165121"/>
    </source>
</evidence>
<feature type="region of interest" description="Disordered" evidence="1">
    <location>
        <begin position="1"/>
        <end position="21"/>
    </location>
</feature>
<protein>
    <submittedName>
        <fullName evidence="2">Unnamed protein product</fullName>
    </submittedName>
</protein>
<feature type="compositionally biased region" description="Basic and acidic residues" evidence="1">
    <location>
        <begin position="10"/>
        <end position="21"/>
    </location>
</feature>
<dbReference type="EMBL" id="BSXT01001081">
    <property type="protein sequence ID" value="GMF38295.1"/>
    <property type="molecule type" value="Genomic_DNA"/>
</dbReference>
<proteinExistence type="predicted"/>
<dbReference type="AlphaFoldDB" id="A0A9W7CQ21"/>
<keyword evidence="3" id="KW-1185">Reference proteome</keyword>